<dbReference type="RefSeq" id="WP_378300337.1">
    <property type="nucleotide sequence ID" value="NZ_JBHTJA010000036.1"/>
</dbReference>
<sequence length="268" mass="28698">MSDPYLTEVGWAGTALRIAGRLDHAGGTRLDLLLRERGGDALVRVPATARTDGTRVAFEALIDVAAVEGGDPLPGGVWDVGLSIGSADPVPLGRAPGLDASPRRRFLTGGTTVAAYLSPRGTLAIDVGGRPHAAGAVRADGLAWDERAEHVELSGRLDLAGLATPISATLNLRERRGRAYEVICMLDDRPESLHYTAVLPVTRTFIDHPLPRGAWEVWLCLGFSGMHRELRVLAPAEPVDVRVWRRLWHVRVASTAAPDPLTITVGRA</sequence>
<keyword evidence="2" id="KW-1185">Reference proteome</keyword>
<evidence type="ECO:0000313" key="2">
    <source>
        <dbReference type="Proteomes" id="UP001596972"/>
    </source>
</evidence>
<proteinExistence type="predicted"/>
<comment type="caution">
    <text evidence="1">The sequence shown here is derived from an EMBL/GenBank/DDBJ whole genome shotgun (WGS) entry which is preliminary data.</text>
</comment>
<organism evidence="1 2">
    <name type="scientific">Actinomadura sediminis</name>
    <dbReference type="NCBI Taxonomy" id="1038904"/>
    <lineage>
        <taxon>Bacteria</taxon>
        <taxon>Bacillati</taxon>
        <taxon>Actinomycetota</taxon>
        <taxon>Actinomycetes</taxon>
        <taxon>Streptosporangiales</taxon>
        <taxon>Thermomonosporaceae</taxon>
        <taxon>Actinomadura</taxon>
    </lineage>
</organism>
<dbReference type="EMBL" id="JBHTJA010000036">
    <property type="protein sequence ID" value="MFD0902496.1"/>
    <property type="molecule type" value="Genomic_DNA"/>
</dbReference>
<evidence type="ECO:0000313" key="1">
    <source>
        <dbReference type="EMBL" id="MFD0902496.1"/>
    </source>
</evidence>
<accession>A0ABW3ERV6</accession>
<protein>
    <submittedName>
        <fullName evidence="1">Uncharacterized protein</fullName>
    </submittedName>
</protein>
<dbReference type="Proteomes" id="UP001596972">
    <property type="component" value="Unassembled WGS sequence"/>
</dbReference>
<gene>
    <name evidence="1" type="ORF">ACFQ11_19005</name>
</gene>
<name>A0ABW3ERV6_9ACTN</name>
<reference evidence="2" key="1">
    <citation type="journal article" date="2019" name="Int. J. Syst. Evol. Microbiol.">
        <title>The Global Catalogue of Microorganisms (GCM) 10K type strain sequencing project: providing services to taxonomists for standard genome sequencing and annotation.</title>
        <authorList>
            <consortium name="The Broad Institute Genomics Platform"/>
            <consortium name="The Broad Institute Genome Sequencing Center for Infectious Disease"/>
            <person name="Wu L."/>
            <person name="Ma J."/>
        </authorList>
    </citation>
    <scope>NUCLEOTIDE SEQUENCE [LARGE SCALE GENOMIC DNA]</scope>
    <source>
        <strain evidence="2">JCM 31202</strain>
    </source>
</reference>